<reference evidence="1" key="1">
    <citation type="submission" date="2020-03" db="EMBL/GenBank/DDBJ databases">
        <authorList>
            <person name="He L."/>
        </authorList>
    </citation>
    <scope>NUCLEOTIDE SEQUENCE</scope>
    <source>
        <strain evidence="1">CkLH20</strain>
    </source>
</reference>
<dbReference type="GeneID" id="62166969"/>
<dbReference type="OrthoDB" id="5062850at2759"/>
<dbReference type="RefSeq" id="XP_038740721.1">
    <property type="nucleotide sequence ID" value="XM_038893895.1"/>
</dbReference>
<dbReference type="Proteomes" id="UP000781932">
    <property type="component" value="Unassembled WGS sequence"/>
</dbReference>
<comment type="caution">
    <text evidence="1">The sequence shown here is derived from an EMBL/GenBank/DDBJ whole genome shotgun (WGS) entry which is preliminary data.</text>
</comment>
<dbReference type="EMBL" id="JAATWM020000046">
    <property type="protein sequence ID" value="KAF9871260.1"/>
    <property type="molecule type" value="Genomic_DNA"/>
</dbReference>
<evidence type="ECO:0000313" key="2">
    <source>
        <dbReference type="Proteomes" id="UP000781932"/>
    </source>
</evidence>
<sequence>MGKSSLISRASFPINTRHPTTIATYSPHNELGADMTQDKSTMACPLFRLPRELRDLVYWHYLVVQDGYLCDQDTFATGKLKRADGQPRSSLDLALVYTCKRIAHELDRGGLALALNTITFTTLYSDHLTIRAHVFGSLVVDGLGYLRTAMLNSLAPSLPEQAVAHIRAAYPQFAPLLHGLRSERPPVPSLSRVANWHLMNTRHGPYGETPSVYRDFVRHALRVAVDNPEVVPAIRAWLPPCPSEAYTDVFDPRYWYPHGIIGNTTEPWDIPSPAELATLEASLSADRHIKEIIAQNDRSKYRFSAAAAAIHFLRSAPHHTRKHMRKVVLREDHEAVAHPESHALGLVPFCREYPLLRIERRVSLWTNVFLPDLRYPTPAERCGHVGTRSTPSLLHSDQITGNLAPWVMEAAALGPAGMPPGSFSLVLADDGVPELCTQIFDCVVHRDVAWQQAWVASVGDGLSWPERRGQDVFRYGRPHPRAIMSYREPQTHEDRPGFWGYFFEDFPQAVRDMVDGTSNVRCEFFPGTPWDVAELIVQARTWGPRAWEKEWFKHSPAHWETAPPLPNWEAILKGELKEQLTERELRWNEIFGAQPGGPRLY</sequence>
<name>A0A9P6LG56_9PEZI</name>
<reference evidence="1" key="2">
    <citation type="submission" date="2020-11" db="EMBL/GenBank/DDBJ databases">
        <title>Whole genome sequencing of Colletotrichum sp.</title>
        <authorList>
            <person name="Li H."/>
        </authorList>
    </citation>
    <scope>NUCLEOTIDE SEQUENCE</scope>
    <source>
        <strain evidence="1">CkLH20</strain>
    </source>
</reference>
<accession>A0A9P6LG56</accession>
<dbReference type="AlphaFoldDB" id="A0A9P6LG56"/>
<keyword evidence="2" id="KW-1185">Reference proteome</keyword>
<organism evidence="1 2">
    <name type="scientific">Colletotrichum karsti</name>
    <dbReference type="NCBI Taxonomy" id="1095194"/>
    <lineage>
        <taxon>Eukaryota</taxon>
        <taxon>Fungi</taxon>
        <taxon>Dikarya</taxon>
        <taxon>Ascomycota</taxon>
        <taxon>Pezizomycotina</taxon>
        <taxon>Sordariomycetes</taxon>
        <taxon>Hypocreomycetidae</taxon>
        <taxon>Glomerellales</taxon>
        <taxon>Glomerellaceae</taxon>
        <taxon>Colletotrichum</taxon>
        <taxon>Colletotrichum boninense species complex</taxon>
    </lineage>
</organism>
<proteinExistence type="predicted"/>
<evidence type="ECO:0000313" key="1">
    <source>
        <dbReference type="EMBL" id="KAF9871260.1"/>
    </source>
</evidence>
<protein>
    <submittedName>
        <fullName evidence="1">Uncharacterized protein</fullName>
    </submittedName>
</protein>
<gene>
    <name evidence="1" type="ORF">CkaCkLH20_11181</name>
</gene>